<keyword evidence="1" id="KW-1133">Transmembrane helix</keyword>
<accession>A0A1I4Y7F2</accession>
<evidence type="ECO:0000313" key="4">
    <source>
        <dbReference type="Proteomes" id="UP000198867"/>
    </source>
</evidence>
<dbReference type="OrthoDB" id="9812729at2"/>
<sequence length="466" mass="50140">MVNRNIAGETARRNGSRIARADAPTVLGETQLSNARTRLVGSRQGRLADTVVAVVRFWRRARRVAARWWDALSAVVTPLGWGIAVSVVVAFLVGYGLGWLELIAAGWAGLLVIAGAVLFLIGRTSHDAALTVPVNRVVAGENAVGQLTVLNPTRRLLPGTRIEVPVGEGLADFQVPTLAPSGRYEDLFTVPALHRGVIAVGPVRAVRADPIGLVRREREWDERVDLFVHPRTISVASMSTGFVRDLEGNPTKDLTSSDVSFHALREYMPGDELRSIHWKSTARTGQYMVRQFEETRRSHLMLAISLAEEDYAGEEDFEMAVSVVGSLGVRAIRDGRTISVVASESTPEFASKRLLAVKNIAAVSTSRLLDDLSRVDRSGTALPLAELARVAADSIAGISLAFLVCGAAVPVASLRHAASHFPPGVEVVAVVCDPEIVPSFKRAGGLTVLRIGYLEDLQQSMARASA</sequence>
<dbReference type="PANTHER" id="PTHR34351">
    <property type="entry name" value="SLR1927 PROTEIN-RELATED"/>
    <property type="match status" value="1"/>
</dbReference>
<gene>
    <name evidence="3" type="ORF">SAMN05216219_0009</name>
</gene>
<name>A0A1I4Y7F2_9MICO</name>
<proteinExistence type="predicted"/>
<dbReference type="Proteomes" id="UP000198867">
    <property type="component" value="Unassembled WGS sequence"/>
</dbReference>
<organism evidence="3 4">
    <name type="scientific">Mycetocola miduiensis</name>
    <dbReference type="NCBI Taxonomy" id="995034"/>
    <lineage>
        <taxon>Bacteria</taxon>
        <taxon>Bacillati</taxon>
        <taxon>Actinomycetota</taxon>
        <taxon>Actinomycetes</taxon>
        <taxon>Micrococcales</taxon>
        <taxon>Microbacteriaceae</taxon>
        <taxon>Mycetocola</taxon>
    </lineage>
</organism>
<dbReference type="RefSeq" id="WP_090707758.1">
    <property type="nucleotide sequence ID" value="NZ_FOVM01000001.1"/>
</dbReference>
<reference evidence="4" key="1">
    <citation type="submission" date="2016-10" db="EMBL/GenBank/DDBJ databases">
        <authorList>
            <person name="Varghese N."/>
            <person name="Submissions S."/>
        </authorList>
    </citation>
    <scope>NUCLEOTIDE SEQUENCE [LARGE SCALE GENOMIC DNA]</scope>
    <source>
        <strain evidence="4">CGMCC 1.11101</strain>
    </source>
</reference>
<protein>
    <recommendedName>
        <fullName evidence="2">DUF58 domain-containing protein</fullName>
    </recommendedName>
</protein>
<dbReference type="InterPro" id="IPR002881">
    <property type="entry name" value="DUF58"/>
</dbReference>
<keyword evidence="1" id="KW-0812">Transmembrane</keyword>
<evidence type="ECO:0000259" key="2">
    <source>
        <dbReference type="Pfam" id="PF01882"/>
    </source>
</evidence>
<dbReference type="STRING" id="995034.SAMN05216219_0009"/>
<dbReference type="AlphaFoldDB" id="A0A1I4Y7F2"/>
<feature type="transmembrane region" description="Helical" evidence="1">
    <location>
        <begin position="68"/>
        <end position="93"/>
    </location>
</feature>
<keyword evidence="4" id="KW-1185">Reference proteome</keyword>
<dbReference type="PANTHER" id="PTHR34351:SF1">
    <property type="entry name" value="SLR1927 PROTEIN"/>
    <property type="match status" value="1"/>
</dbReference>
<keyword evidence="1" id="KW-0472">Membrane</keyword>
<dbReference type="Pfam" id="PF01882">
    <property type="entry name" value="DUF58"/>
    <property type="match status" value="1"/>
</dbReference>
<feature type="transmembrane region" description="Helical" evidence="1">
    <location>
        <begin position="99"/>
        <end position="121"/>
    </location>
</feature>
<dbReference type="EMBL" id="FOVM01000001">
    <property type="protein sequence ID" value="SFN34006.1"/>
    <property type="molecule type" value="Genomic_DNA"/>
</dbReference>
<evidence type="ECO:0000313" key="3">
    <source>
        <dbReference type="EMBL" id="SFN34006.1"/>
    </source>
</evidence>
<evidence type="ECO:0000256" key="1">
    <source>
        <dbReference type="SAM" id="Phobius"/>
    </source>
</evidence>
<feature type="domain" description="DUF58" evidence="2">
    <location>
        <begin position="264"/>
        <end position="345"/>
    </location>
</feature>